<evidence type="ECO:0000256" key="3">
    <source>
        <dbReference type="ARBA" id="ARBA00022844"/>
    </source>
</evidence>
<dbReference type="EMBL" id="MW328736">
    <property type="protein sequence ID" value="QQG34604.1"/>
    <property type="molecule type" value="Genomic_RNA"/>
</dbReference>
<dbReference type="InterPro" id="IPR008879">
    <property type="entry name" value="Coat_protein_tricho/vitivirus"/>
</dbReference>
<name>A0A7T5QZ53_9VIRU</name>
<evidence type="ECO:0000256" key="1">
    <source>
        <dbReference type="ARBA" id="ARBA00004328"/>
    </source>
</evidence>
<reference evidence="4" key="1">
    <citation type="submission" date="2020-11" db="EMBL/GenBank/DDBJ databases">
        <authorList>
            <person name="Bejerman N."/>
        </authorList>
    </citation>
    <scope>NUCLEOTIDE SEQUENCE</scope>
    <source>
        <strain evidence="4">Avo</strain>
    </source>
</reference>
<keyword evidence="2" id="KW-0167">Capsid protein</keyword>
<protein>
    <submittedName>
        <fullName evidence="4">CP</fullName>
    </submittedName>
</protein>
<accession>A0A7T5QZ53</accession>
<evidence type="ECO:0000256" key="2">
    <source>
        <dbReference type="ARBA" id="ARBA00022561"/>
    </source>
</evidence>
<sequence length="222" mass="25805">MSIKLKMRDMVRKGLKEYLWNSFVDPENTLGLRELAQDNTVVQLNDDQRLDKLAISMYYMKLYFGNIADMGASLQTEFPSMTMEVRPMQLPHPIGERREWRSDFNLRTLAESIKTWGRANTDPTIRTLSFRKLCEPFADEALGYYLDNHERASNLYEKMPEICLAREVSFDFASGLSEINLAQFPLRKRTIQSLNSRLFHSQGKQMEFTARGTITQSTLLEL</sequence>
<dbReference type="GO" id="GO:0019028">
    <property type="term" value="C:viral capsid"/>
    <property type="evidence" value="ECO:0007669"/>
    <property type="project" value="UniProtKB-KW"/>
</dbReference>
<proteinExistence type="predicted"/>
<dbReference type="Pfam" id="PF05892">
    <property type="entry name" value="Tricho_coat"/>
    <property type="match status" value="1"/>
</dbReference>
<comment type="subcellular location">
    <subcellularLocation>
        <location evidence="1">Virion</location>
    </subcellularLocation>
</comment>
<keyword evidence="3" id="KW-0946">Virion</keyword>
<evidence type="ECO:0000313" key="4">
    <source>
        <dbReference type="EMBL" id="QQG34604.1"/>
    </source>
</evidence>
<organism evidence="4">
    <name type="scientific">Avocado citrivirus 1</name>
    <dbReference type="NCBI Taxonomy" id="2794431"/>
    <lineage>
        <taxon>Viruses</taxon>
        <taxon>Riboviria</taxon>
        <taxon>Orthornavirae</taxon>
        <taxon>Kitrinoviricota</taxon>
        <taxon>Alsuviricetes</taxon>
        <taxon>Tymovirales</taxon>
        <taxon>Betaflexiviridae</taxon>
        <taxon>Trivirinae</taxon>
        <taxon>Citrivirus</taxon>
    </lineage>
</organism>